<reference evidence="3 4" key="1">
    <citation type="journal article" date="2015" name="Genome Announc.">
        <title>Complete Genome Sequence of 'Candidatus Liberibacter africanus,' a Bacterium Associated with Citrus Huanglongbing.</title>
        <authorList>
            <person name="Lin H."/>
            <person name="Pietersen G."/>
            <person name="Han C."/>
            <person name="Read D.A."/>
            <person name="Lou B."/>
            <person name="Gupta G."/>
            <person name="Civerolo E.L."/>
        </authorList>
    </citation>
    <scope>NUCLEOTIDE SEQUENCE [LARGE SCALE GENOMIC DNA]</scope>
    <source>
        <strain evidence="3 4">PTSAPSY</strain>
    </source>
</reference>
<dbReference type="InterPro" id="IPR002052">
    <property type="entry name" value="DNA_methylase_N6_adenine_CS"/>
</dbReference>
<dbReference type="PANTHER" id="PTHR43542">
    <property type="entry name" value="METHYLTRANSFERASE"/>
    <property type="match status" value="1"/>
</dbReference>
<dbReference type="Proteomes" id="UP000035503">
    <property type="component" value="Chromosome"/>
</dbReference>
<evidence type="ECO:0000313" key="3">
    <source>
        <dbReference type="EMBL" id="AKK19958.1"/>
    </source>
</evidence>
<dbReference type="Gene3D" id="3.40.50.150">
    <property type="entry name" value="Vaccinia Virus protein VP39"/>
    <property type="match status" value="1"/>
</dbReference>
<dbReference type="CDD" id="cd02440">
    <property type="entry name" value="AdoMet_MTases"/>
    <property type="match status" value="1"/>
</dbReference>
<protein>
    <recommendedName>
        <fullName evidence="5">16S rRNA (Guanine(966)-N(2))-methyltransferase RsmD</fullName>
    </recommendedName>
</protein>
<organism evidence="3 4">
    <name type="scientific">Candidatus Liberibacter africanus PTSAPSY</name>
    <dbReference type="NCBI Taxonomy" id="1277257"/>
    <lineage>
        <taxon>Bacteria</taxon>
        <taxon>Pseudomonadati</taxon>
        <taxon>Pseudomonadota</taxon>
        <taxon>Alphaproteobacteria</taxon>
        <taxon>Hyphomicrobiales</taxon>
        <taxon>Rhizobiaceae</taxon>
        <taxon>Liberibacter</taxon>
    </lineage>
</organism>
<dbReference type="KEGG" id="lau:G293_01630"/>
<proteinExistence type="predicted"/>
<sequence length="186" mass="21118">MRIIGGKFQRRLLCSPKNGSIRPSNSRTKKAVFDILTHVYPSFLDSTRMLDMFAGTGSVGFEALSRGCNYVLFIDNSPESIRLIRRNSELLGVENNCGIFFRDVLHLGKIRNLKPFQLLYLDPPYSQGLAQQALDIIDKEKWLESGSLVIIEENVGIFLSVGSAFQFLQKRIYGDTMIHFFSYNPT</sequence>
<dbReference type="InterPro" id="IPR004398">
    <property type="entry name" value="RNA_MeTrfase_RsmD"/>
</dbReference>
<dbReference type="PANTHER" id="PTHR43542:SF1">
    <property type="entry name" value="METHYLTRANSFERASE"/>
    <property type="match status" value="1"/>
</dbReference>
<keyword evidence="4" id="KW-1185">Reference proteome</keyword>
<dbReference type="RefSeq" id="WP_047264016.1">
    <property type="nucleotide sequence ID" value="NZ_CP004021.1"/>
</dbReference>
<evidence type="ECO:0000256" key="1">
    <source>
        <dbReference type="ARBA" id="ARBA00022603"/>
    </source>
</evidence>
<name>A0A0G3I684_LIBAF</name>
<dbReference type="Pfam" id="PF03602">
    <property type="entry name" value="Cons_hypoth95"/>
    <property type="match status" value="1"/>
</dbReference>
<keyword evidence="1" id="KW-0489">Methyltransferase</keyword>
<evidence type="ECO:0000313" key="4">
    <source>
        <dbReference type="Proteomes" id="UP000035503"/>
    </source>
</evidence>
<evidence type="ECO:0008006" key="5">
    <source>
        <dbReference type="Google" id="ProtNLM"/>
    </source>
</evidence>
<dbReference type="STRING" id="1277257.G293_01630"/>
<dbReference type="PIRSF" id="PIRSF004553">
    <property type="entry name" value="CHP00095"/>
    <property type="match status" value="1"/>
</dbReference>
<dbReference type="GO" id="GO:0003676">
    <property type="term" value="F:nucleic acid binding"/>
    <property type="evidence" value="ECO:0007669"/>
    <property type="project" value="InterPro"/>
</dbReference>
<dbReference type="GO" id="GO:0031167">
    <property type="term" value="P:rRNA methylation"/>
    <property type="evidence" value="ECO:0007669"/>
    <property type="project" value="InterPro"/>
</dbReference>
<dbReference type="PATRIC" id="fig|1277257.4.peg.353"/>
<accession>A0A0G3I684</accession>
<dbReference type="AlphaFoldDB" id="A0A0G3I684"/>
<dbReference type="NCBIfam" id="TIGR00095">
    <property type="entry name" value="16S rRNA (guanine(966)-N(2))-methyltransferase RsmD"/>
    <property type="match status" value="1"/>
</dbReference>
<gene>
    <name evidence="3" type="ORF">G293_01630</name>
</gene>
<dbReference type="OrthoDB" id="9803017at2"/>
<dbReference type="InterPro" id="IPR029063">
    <property type="entry name" value="SAM-dependent_MTases_sf"/>
</dbReference>
<dbReference type="EMBL" id="CP004021">
    <property type="protein sequence ID" value="AKK19958.1"/>
    <property type="molecule type" value="Genomic_DNA"/>
</dbReference>
<evidence type="ECO:0000256" key="2">
    <source>
        <dbReference type="ARBA" id="ARBA00022679"/>
    </source>
</evidence>
<dbReference type="PROSITE" id="PS00092">
    <property type="entry name" value="N6_MTASE"/>
    <property type="match status" value="1"/>
</dbReference>
<keyword evidence="2" id="KW-0808">Transferase</keyword>
<dbReference type="GO" id="GO:0008168">
    <property type="term" value="F:methyltransferase activity"/>
    <property type="evidence" value="ECO:0007669"/>
    <property type="project" value="UniProtKB-KW"/>
</dbReference>
<dbReference type="SUPFAM" id="SSF53335">
    <property type="entry name" value="S-adenosyl-L-methionine-dependent methyltransferases"/>
    <property type="match status" value="1"/>
</dbReference>